<dbReference type="GO" id="GO:0006310">
    <property type="term" value="P:DNA recombination"/>
    <property type="evidence" value="ECO:0007669"/>
    <property type="project" value="UniProtKB-KW"/>
</dbReference>
<evidence type="ECO:0000259" key="2">
    <source>
        <dbReference type="PROSITE" id="PS51898"/>
    </source>
</evidence>
<reference evidence="3" key="1">
    <citation type="submission" date="2019-12" db="EMBL/GenBank/DDBJ databases">
        <title>High-Quality draft genome sequences of three cyanobacteria isolated from the limestone walls of the Old Cathedral of Coimbra.</title>
        <authorList>
            <person name="Tiago I."/>
            <person name="Soares F."/>
            <person name="Portugal A."/>
        </authorList>
    </citation>
    <scope>NUCLEOTIDE SEQUENCE</scope>
    <source>
        <strain evidence="3">A</strain>
    </source>
</reference>
<dbReference type="EMBL" id="WVIE01000005">
    <property type="protein sequence ID" value="NDJ16800.1"/>
    <property type="molecule type" value="Genomic_DNA"/>
</dbReference>
<protein>
    <recommendedName>
        <fullName evidence="2">Tyr recombinase domain-containing protein</fullName>
    </recommendedName>
</protein>
<evidence type="ECO:0000313" key="4">
    <source>
        <dbReference type="Proteomes" id="UP000646053"/>
    </source>
</evidence>
<sequence length="206" mass="23485">MVVGAIARFAGIEYDPSPYAGKYSPKAVQPRDLPSDGAIAETYDRLTNLGWKWVYGVIATYGLRPHEVFRLNLEEIQKGNPVIFVGDNTKTGSRPVWAFHPEWVNRFQVSDVQLPPIKLNRPNIDVGHSATRYFHGFGLPFHLYDLRHAYAIRATLTYGMDYKLVAKMMGHSYGVHESIYHRWLNLDVVQAAYDAAINRRDRVPPL</sequence>
<dbReference type="PROSITE" id="PS51898">
    <property type="entry name" value="TYR_RECOMBINASE"/>
    <property type="match status" value="1"/>
</dbReference>
<name>A0A8J7Z792_9CYAN</name>
<dbReference type="GO" id="GO:0003677">
    <property type="term" value="F:DNA binding"/>
    <property type="evidence" value="ECO:0007669"/>
    <property type="project" value="InterPro"/>
</dbReference>
<dbReference type="Gene3D" id="1.10.443.10">
    <property type="entry name" value="Intergrase catalytic core"/>
    <property type="match status" value="1"/>
</dbReference>
<accession>A0A8J7Z792</accession>
<dbReference type="InterPro" id="IPR011010">
    <property type="entry name" value="DNA_brk_join_enz"/>
</dbReference>
<gene>
    <name evidence="3" type="ORF">GS601_05760</name>
</gene>
<dbReference type="GO" id="GO:0015074">
    <property type="term" value="P:DNA integration"/>
    <property type="evidence" value="ECO:0007669"/>
    <property type="project" value="InterPro"/>
</dbReference>
<dbReference type="SUPFAM" id="SSF56349">
    <property type="entry name" value="DNA breaking-rejoining enzymes"/>
    <property type="match status" value="1"/>
</dbReference>
<evidence type="ECO:0000256" key="1">
    <source>
        <dbReference type="ARBA" id="ARBA00023172"/>
    </source>
</evidence>
<keyword evidence="1" id="KW-0233">DNA recombination</keyword>
<dbReference type="Proteomes" id="UP000646053">
    <property type="component" value="Unassembled WGS sequence"/>
</dbReference>
<dbReference type="InterPro" id="IPR002104">
    <property type="entry name" value="Integrase_catalytic"/>
</dbReference>
<dbReference type="InterPro" id="IPR013762">
    <property type="entry name" value="Integrase-like_cat_sf"/>
</dbReference>
<proteinExistence type="predicted"/>
<evidence type="ECO:0000313" key="3">
    <source>
        <dbReference type="EMBL" id="NDJ16800.1"/>
    </source>
</evidence>
<keyword evidence="4" id="KW-1185">Reference proteome</keyword>
<organism evidence="3 4">
    <name type="scientific">Myxacorys almedinensis A</name>
    <dbReference type="NCBI Taxonomy" id="2690445"/>
    <lineage>
        <taxon>Bacteria</taxon>
        <taxon>Bacillati</taxon>
        <taxon>Cyanobacteriota</taxon>
        <taxon>Cyanophyceae</taxon>
        <taxon>Leptolyngbyales</taxon>
        <taxon>Leptolyngbyaceae</taxon>
        <taxon>Myxacorys</taxon>
        <taxon>Myxacorys almedinensis</taxon>
    </lineage>
</organism>
<comment type="caution">
    <text evidence="3">The sequence shown here is derived from an EMBL/GenBank/DDBJ whole genome shotgun (WGS) entry which is preliminary data.</text>
</comment>
<feature type="domain" description="Tyr recombinase" evidence="2">
    <location>
        <begin position="28"/>
        <end position="194"/>
    </location>
</feature>
<dbReference type="AlphaFoldDB" id="A0A8J7Z792"/>